<dbReference type="InterPro" id="IPR020449">
    <property type="entry name" value="Tscrpt_reg_AraC-type_HTH"/>
</dbReference>
<dbReference type="RefSeq" id="WP_148974934.1">
    <property type="nucleotide sequence ID" value="NZ_VTER01000006.1"/>
</dbReference>
<proteinExistence type="predicted"/>
<dbReference type="SMART" id="SM00342">
    <property type="entry name" value="HTH_ARAC"/>
    <property type="match status" value="1"/>
</dbReference>
<name>A0A5D4RAC5_9BACI</name>
<dbReference type="InterPro" id="IPR018060">
    <property type="entry name" value="HTH_AraC"/>
</dbReference>
<sequence length="298" mass="34142">MNKHPASNYVLQARSNEFYWEGGGQLSVKTFRNGRARYKKGPGTYAVEEGRYLLLNEGDYALSIEEAHPVESFCVFFRDGFAGEVLQSLKADPDRLLSDPFRPACDEGFFERTYQPGEGLSGRLAGLQEAHLLSEDPAAYEELFYPLMQEILLEQSYARREASAIGAEKRSTREELYKRLMTAYEYIRACYASPVTLDELSKIACLSPNHLLRTYTGFFGRTPHQHLAELRVRKAKEMLENEEWNMTDISFAVGFQTPSSFSKMFRKHTGLSPLQHRKKVRLDKNETGFSTMLEKKNN</sequence>
<organism evidence="5 6">
    <name type="scientific">Bacillus infantis</name>
    <dbReference type="NCBI Taxonomy" id="324767"/>
    <lineage>
        <taxon>Bacteria</taxon>
        <taxon>Bacillati</taxon>
        <taxon>Bacillota</taxon>
        <taxon>Bacilli</taxon>
        <taxon>Bacillales</taxon>
        <taxon>Bacillaceae</taxon>
        <taxon>Bacillus</taxon>
    </lineage>
</organism>
<evidence type="ECO:0000259" key="4">
    <source>
        <dbReference type="PROSITE" id="PS01124"/>
    </source>
</evidence>
<dbReference type="PANTHER" id="PTHR46796">
    <property type="entry name" value="HTH-TYPE TRANSCRIPTIONAL ACTIVATOR RHAS-RELATED"/>
    <property type="match status" value="1"/>
</dbReference>
<evidence type="ECO:0000313" key="6">
    <source>
        <dbReference type="Proteomes" id="UP000322139"/>
    </source>
</evidence>
<dbReference type="PROSITE" id="PS01124">
    <property type="entry name" value="HTH_ARAC_FAMILY_2"/>
    <property type="match status" value="1"/>
</dbReference>
<gene>
    <name evidence="5" type="ORF">FZD51_11630</name>
</gene>
<dbReference type="Proteomes" id="UP000322139">
    <property type="component" value="Unassembled WGS sequence"/>
</dbReference>
<comment type="caution">
    <text evidence="5">The sequence shown here is derived from an EMBL/GenBank/DDBJ whole genome shotgun (WGS) entry which is preliminary data.</text>
</comment>
<evidence type="ECO:0000256" key="1">
    <source>
        <dbReference type="ARBA" id="ARBA00023015"/>
    </source>
</evidence>
<dbReference type="PRINTS" id="PR00032">
    <property type="entry name" value="HTHARAC"/>
</dbReference>
<dbReference type="InterPro" id="IPR050204">
    <property type="entry name" value="AraC_XylS_family_regulators"/>
</dbReference>
<dbReference type="AlphaFoldDB" id="A0A5D4RAC5"/>
<accession>A0A5D4RAC5</accession>
<keyword evidence="1" id="KW-0805">Transcription regulation</keyword>
<reference evidence="5 6" key="1">
    <citation type="submission" date="2019-08" db="EMBL/GenBank/DDBJ databases">
        <title>Bacillus genomes from the desert of Cuatro Cienegas, Coahuila.</title>
        <authorList>
            <person name="Olmedo-Alvarez G."/>
        </authorList>
    </citation>
    <scope>NUCLEOTIDE SEQUENCE [LARGE SCALE GENOMIC DNA]</scope>
    <source>
        <strain evidence="5 6">CH446_14T</strain>
    </source>
</reference>
<evidence type="ECO:0000256" key="3">
    <source>
        <dbReference type="ARBA" id="ARBA00023163"/>
    </source>
</evidence>
<keyword evidence="2" id="KW-0238">DNA-binding</keyword>
<dbReference type="InterPro" id="IPR018062">
    <property type="entry name" value="HTH_AraC-typ_CS"/>
</dbReference>
<evidence type="ECO:0000256" key="2">
    <source>
        <dbReference type="ARBA" id="ARBA00023125"/>
    </source>
</evidence>
<keyword evidence="3" id="KW-0804">Transcription</keyword>
<feature type="domain" description="HTH araC/xylS-type" evidence="4">
    <location>
        <begin position="181"/>
        <end position="279"/>
    </location>
</feature>
<dbReference type="GO" id="GO:0043565">
    <property type="term" value="F:sequence-specific DNA binding"/>
    <property type="evidence" value="ECO:0007669"/>
    <property type="project" value="InterPro"/>
</dbReference>
<evidence type="ECO:0000313" key="5">
    <source>
        <dbReference type="EMBL" id="TYS47590.1"/>
    </source>
</evidence>
<protein>
    <submittedName>
        <fullName evidence="5">Helix-turn-helix transcriptional regulator</fullName>
    </submittedName>
</protein>
<dbReference type="EMBL" id="VTER01000006">
    <property type="protein sequence ID" value="TYS47590.1"/>
    <property type="molecule type" value="Genomic_DNA"/>
</dbReference>
<dbReference type="GO" id="GO:0003700">
    <property type="term" value="F:DNA-binding transcription factor activity"/>
    <property type="evidence" value="ECO:0007669"/>
    <property type="project" value="InterPro"/>
</dbReference>
<dbReference type="PROSITE" id="PS00041">
    <property type="entry name" value="HTH_ARAC_FAMILY_1"/>
    <property type="match status" value="1"/>
</dbReference>
<dbReference type="InterPro" id="IPR009057">
    <property type="entry name" value="Homeodomain-like_sf"/>
</dbReference>
<dbReference type="Pfam" id="PF12833">
    <property type="entry name" value="HTH_18"/>
    <property type="match status" value="1"/>
</dbReference>
<dbReference type="PANTHER" id="PTHR46796:SF2">
    <property type="entry name" value="TRANSCRIPTIONAL REGULATORY PROTEIN"/>
    <property type="match status" value="1"/>
</dbReference>
<dbReference type="SUPFAM" id="SSF46689">
    <property type="entry name" value="Homeodomain-like"/>
    <property type="match status" value="2"/>
</dbReference>
<dbReference type="Gene3D" id="1.10.10.60">
    <property type="entry name" value="Homeodomain-like"/>
    <property type="match status" value="2"/>
</dbReference>